<dbReference type="EMBL" id="PUHZ01000014">
    <property type="protein sequence ID" value="PQO45475.1"/>
    <property type="molecule type" value="Genomic_DNA"/>
</dbReference>
<comment type="caution">
    <text evidence="3">The sequence shown here is derived from an EMBL/GenBank/DDBJ whole genome shotgun (WGS) entry which is preliminary data.</text>
</comment>
<accession>A0A2S8GM22</accession>
<reference evidence="3 4" key="1">
    <citation type="submission" date="2018-02" db="EMBL/GenBank/DDBJ databases">
        <title>Comparative genomes isolates from brazilian mangrove.</title>
        <authorList>
            <person name="Araujo J.E."/>
            <person name="Taketani R.G."/>
            <person name="Silva M.C.P."/>
            <person name="Loureco M.V."/>
            <person name="Andreote F.D."/>
        </authorList>
    </citation>
    <scope>NUCLEOTIDE SEQUENCE [LARGE SCALE GENOMIC DNA]</scope>
    <source>
        <strain evidence="3 4">Nap-Phe MGV</strain>
    </source>
</reference>
<organism evidence="3 4">
    <name type="scientific">Blastopirellula marina</name>
    <dbReference type="NCBI Taxonomy" id="124"/>
    <lineage>
        <taxon>Bacteria</taxon>
        <taxon>Pseudomonadati</taxon>
        <taxon>Planctomycetota</taxon>
        <taxon>Planctomycetia</taxon>
        <taxon>Pirellulales</taxon>
        <taxon>Pirellulaceae</taxon>
        <taxon>Blastopirellula</taxon>
    </lineage>
</organism>
<dbReference type="SUPFAM" id="SSF53474">
    <property type="entry name" value="alpha/beta-Hydrolases"/>
    <property type="match status" value="1"/>
</dbReference>
<dbReference type="InterPro" id="IPR050471">
    <property type="entry name" value="AB_hydrolase"/>
</dbReference>
<evidence type="ECO:0000313" key="3">
    <source>
        <dbReference type="EMBL" id="PQO45475.1"/>
    </source>
</evidence>
<name>A0A2S8GM22_9BACT</name>
<dbReference type="PANTHER" id="PTHR43433">
    <property type="entry name" value="HYDROLASE, ALPHA/BETA FOLD FAMILY PROTEIN"/>
    <property type="match status" value="1"/>
</dbReference>
<feature type="signal peptide" evidence="1">
    <location>
        <begin position="1"/>
        <end position="19"/>
    </location>
</feature>
<feature type="chain" id="PRO_5015660380" description="Serine aminopeptidase S33 domain-containing protein" evidence="1">
    <location>
        <begin position="20"/>
        <end position="328"/>
    </location>
</feature>
<dbReference type="Gene3D" id="3.40.50.1820">
    <property type="entry name" value="alpha/beta hydrolase"/>
    <property type="match status" value="1"/>
</dbReference>
<proteinExistence type="predicted"/>
<dbReference type="PANTHER" id="PTHR43433:SF10">
    <property type="entry name" value="AB HYDROLASE-1 DOMAIN-CONTAINING PROTEIN"/>
    <property type="match status" value="1"/>
</dbReference>
<protein>
    <recommendedName>
        <fullName evidence="2">Serine aminopeptidase S33 domain-containing protein</fullName>
    </recommendedName>
</protein>
<sequence length="328" mass="35448">MRRIQVSRRRMLASGFVFASGMASDPIHLFGQSARSGPVTLSLQDGRCLAIQRYGVGDGVPVLYMHATPGARLEGALLDEACRRSHVDLWAIDRPGIGLSTYQAGRSLRNWRDDMRQVIALVQRKRGSLPMGVLGYSGGTSYALATAESFPQEVAAVAILAPRTPGAPGVATGIVDRSLQQVQRHPRMAAWVLRRYRRKVQYNRHAASVLPVAGFAGVDQQFAAQHSGTLRDVLLEATRCGVAGVVRDMQLIPWPWCVSLSQIESPVSLWLGACDALAPRSTVEFLASRIPDCVANVLPAVGHLSVLGPSSDLALQWLSHQVTKGTAK</sequence>
<evidence type="ECO:0000259" key="2">
    <source>
        <dbReference type="Pfam" id="PF12146"/>
    </source>
</evidence>
<dbReference type="Proteomes" id="UP000237819">
    <property type="component" value="Unassembled WGS sequence"/>
</dbReference>
<dbReference type="RefSeq" id="WP_105335966.1">
    <property type="nucleotide sequence ID" value="NZ_PUHZ01000014.1"/>
</dbReference>
<gene>
    <name evidence="3" type="ORF">C5Y93_13570</name>
</gene>
<keyword evidence="1" id="KW-0732">Signal</keyword>
<dbReference type="InterPro" id="IPR022742">
    <property type="entry name" value="Hydrolase_4"/>
</dbReference>
<evidence type="ECO:0000313" key="4">
    <source>
        <dbReference type="Proteomes" id="UP000237819"/>
    </source>
</evidence>
<dbReference type="AlphaFoldDB" id="A0A2S8GM22"/>
<dbReference type="InterPro" id="IPR029058">
    <property type="entry name" value="AB_hydrolase_fold"/>
</dbReference>
<feature type="domain" description="Serine aminopeptidase S33" evidence="2">
    <location>
        <begin position="87"/>
        <end position="297"/>
    </location>
</feature>
<dbReference type="Pfam" id="PF12146">
    <property type="entry name" value="Hydrolase_4"/>
    <property type="match status" value="1"/>
</dbReference>
<evidence type="ECO:0000256" key="1">
    <source>
        <dbReference type="SAM" id="SignalP"/>
    </source>
</evidence>